<dbReference type="PATRIC" id="fig|1618652.3.peg.151"/>
<name>A0A0G1IE46_9BACT</name>
<evidence type="ECO:0000313" key="2">
    <source>
        <dbReference type="Proteomes" id="UP000033977"/>
    </source>
</evidence>
<dbReference type="AlphaFoldDB" id="A0A0G1IE46"/>
<sequence>MSESININDVFKEIEKSDKSEYHRGKSWEHCYIFFRNYKKFGSDKLMADYAALHLGFFLASWGMLRGSSFLLQKDYRYFLPVVRVLIKDQYKVLWNVGYLNLNKNQESEIIDILFWLKDDICKVMTHNNPDGRKPTDLLITKIIMATMGCVPAYDQYFKAGLKRRGIKNNFSKKAFIDLLNFSRKKLEKLYIKKQPIKGTNYNYPTVKLIDLYFWLLGSQK</sequence>
<dbReference type="Proteomes" id="UP000033977">
    <property type="component" value="Unassembled WGS sequence"/>
</dbReference>
<proteinExistence type="predicted"/>
<comment type="caution">
    <text evidence="1">The sequence shown here is derived from an EMBL/GenBank/DDBJ whole genome shotgun (WGS) entry which is preliminary data.</text>
</comment>
<reference evidence="1 2" key="1">
    <citation type="journal article" date="2015" name="Nature">
        <title>rRNA introns, odd ribosomes, and small enigmatic genomes across a large radiation of phyla.</title>
        <authorList>
            <person name="Brown C.T."/>
            <person name="Hug L.A."/>
            <person name="Thomas B.C."/>
            <person name="Sharon I."/>
            <person name="Castelle C.J."/>
            <person name="Singh A."/>
            <person name="Wilkins M.J."/>
            <person name="Williams K.H."/>
            <person name="Banfield J.F."/>
        </authorList>
    </citation>
    <scope>NUCLEOTIDE SEQUENCE [LARGE SCALE GENOMIC DNA]</scope>
</reference>
<evidence type="ECO:0000313" key="1">
    <source>
        <dbReference type="EMBL" id="KKT57646.1"/>
    </source>
</evidence>
<gene>
    <name evidence="1" type="ORF">UW49_C0002G0042</name>
</gene>
<accession>A0A0G1IE46</accession>
<dbReference type="EMBL" id="LCIN01000002">
    <property type="protein sequence ID" value="KKT57646.1"/>
    <property type="molecule type" value="Genomic_DNA"/>
</dbReference>
<organism evidence="1 2">
    <name type="scientific">Candidatus Giovannonibacteria bacterium GW2011_GWB1_44_23</name>
    <dbReference type="NCBI Taxonomy" id="1618652"/>
    <lineage>
        <taxon>Bacteria</taxon>
        <taxon>Candidatus Giovannoniibacteriota</taxon>
    </lineage>
</organism>
<protein>
    <submittedName>
        <fullName evidence="1">Uncharacterized protein</fullName>
    </submittedName>
</protein>